<feature type="domain" description="Protein kinase" evidence="9">
    <location>
        <begin position="1"/>
        <end position="117"/>
    </location>
</feature>
<evidence type="ECO:0000256" key="1">
    <source>
        <dbReference type="ARBA" id="ARBA00012513"/>
    </source>
</evidence>
<sequence length="207" mass="22112">VKLGDFGIARVLDHTTSKAKTAVGTPYYASPEVCDSQPYGFKADVWAMGVVLHELMALEQPFKGPSLVALVLRIIQSEPAPLPDTYSEEARDVCLQALRKNPEERPSACQLLELPAVRQATEQLEQRSPLPCLLYPVTPSSSRRLAGRAAAAEVTAPQDELFVATARSNDCLVVSGKDLGEFSGSVDAVDTLMAALLGGDFPGLSAE</sequence>
<evidence type="ECO:0000256" key="2">
    <source>
        <dbReference type="ARBA" id="ARBA00022527"/>
    </source>
</evidence>
<feature type="non-terminal residue" evidence="10">
    <location>
        <position position="207"/>
    </location>
</feature>
<keyword evidence="5" id="KW-0418">Kinase</keyword>
<reference evidence="10" key="1">
    <citation type="submission" date="2021-02" db="EMBL/GenBank/DDBJ databases">
        <authorList>
            <person name="Dougan E. K."/>
            <person name="Rhodes N."/>
            <person name="Thang M."/>
            <person name="Chan C."/>
        </authorList>
    </citation>
    <scope>NUCLEOTIDE SEQUENCE</scope>
</reference>
<name>A0A813JW79_POLGL</name>
<evidence type="ECO:0000256" key="6">
    <source>
        <dbReference type="ARBA" id="ARBA00022840"/>
    </source>
</evidence>
<accession>A0A813JW79</accession>
<comment type="catalytic activity">
    <reaction evidence="7">
        <text>L-threonyl-[protein] + ATP = O-phospho-L-threonyl-[protein] + ADP + H(+)</text>
        <dbReference type="Rhea" id="RHEA:46608"/>
        <dbReference type="Rhea" id="RHEA-COMP:11060"/>
        <dbReference type="Rhea" id="RHEA-COMP:11605"/>
        <dbReference type="ChEBI" id="CHEBI:15378"/>
        <dbReference type="ChEBI" id="CHEBI:30013"/>
        <dbReference type="ChEBI" id="CHEBI:30616"/>
        <dbReference type="ChEBI" id="CHEBI:61977"/>
        <dbReference type="ChEBI" id="CHEBI:456216"/>
        <dbReference type="EC" id="2.7.11.1"/>
    </reaction>
</comment>
<gene>
    <name evidence="10" type="ORF">PGLA2088_LOCUS25013</name>
</gene>
<evidence type="ECO:0000256" key="3">
    <source>
        <dbReference type="ARBA" id="ARBA00022679"/>
    </source>
</evidence>
<evidence type="ECO:0000256" key="8">
    <source>
        <dbReference type="ARBA" id="ARBA00048679"/>
    </source>
</evidence>
<comment type="caution">
    <text evidence="10">The sequence shown here is derived from an EMBL/GenBank/DDBJ whole genome shotgun (WGS) entry which is preliminary data.</text>
</comment>
<dbReference type="InterPro" id="IPR000719">
    <property type="entry name" value="Prot_kinase_dom"/>
</dbReference>
<dbReference type="PROSITE" id="PS50011">
    <property type="entry name" value="PROTEIN_KINASE_DOM"/>
    <property type="match status" value="1"/>
</dbReference>
<evidence type="ECO:0000256" key="4">
    <source>
        <dbReference type="ARBA" id="ARBA00022741"/>
    </source>
</evidence>
<keyword evidence="3" id="KW-0808">Transferase</keyword>
<keyword evidence="6" id="KW-0067">ATP-binding</keyword>
<dbReference type="InterPro" id="IPR011009">
    <property type="entry name" value="Kinase-like_dom_sf"/>
</dbReference>
<dbReference type="EMBL" id="CAJNNW010026599">
    <property type="protein sequence ID" value="CAE8686510.1"/>
    <property type="molecule type" value="Genomic_DNA"/>
</dbReference>
<dbReference type="InterPro" id="IPR051131">
    <property type="entry name" value="NEK_Ser/Thr_kinase_NIMA"/>
</dbReference>
<evidence type="ECO:0000313" key="11">
    <source>
        <dbReference type="Proteomes" id="UP000626109"/>
    </source>
</evidence>
<dbReference type="PANTHER" id="PTHR44899">
    <property type="entry name" value="CAMK FAMILY PROTEIN KINASE"/>
    <property type="match status" value="1"/>
</dbReference>
<evidence type="ECO:0000313" key="10">
    <source>
        <dbReference type="EMBL" id="CAE8686510.1"/>
    </source>
</evidence>
<dbReference type="Gene3D" id="1.10.510.10">
    <property type="entry name" value="Transferase(Phosphotransferase) domain 1"/>
    <property type="match status" value="1"/>
</dbReference>
<protein>
    <recommendedName>
        <fullName evidence="1">non-specific serine/threonine protein kinase</fullName>
        <ecNumber evidence="1">2.7.11.1</ecNumber>
    </recommendedName>
</protein>
<comment type="catalytic activity">
    <reaction evidence="8">
        <text>L-seryl-[protein] + ATP = O-phospho-L-seryl-[protein] + ADP + H(+)</text>
        <dbReference type="Rhea" id="RHEA:17989"/>
        <dbReference type="Rhea" id="RHEA-COMP:9863"/>
        <dbReference type="Rhea" id="RHEA-COMP:11604"/>
        <dbReference type="ChEBI" id="CHEBI:15378"/>
        <dbReference type="ChEBI" id="CHEBI:29999"/>
        <dbReference type="ChEBI" id="CHEBI:30616"/>
        <dbReference type="ChEBI" id="CHEBI:83421"/>
        <dbReference type="ChEBI" id="CHEBI:456216"/>
        <dbReference type="EC" id="2.7.11.1"/>
    </reaction>
</comment>
<evidence type="ECO:0000259" key="9">
    <source>
        <dbReference type="PROSITE" id="PS50011"/>
    </source>
</evidence>
<dbReference type="AlphaFoldDB" id="A0A813JW79"/>
<dbReference type="Proteomes" id="UP000626109">
    <property type="component" value="Unassembled WGS sequence"/>
</dbReference>
<dbReference type="EC" id="2.7.11.1" evidence="1"/>
<dbReference type="Pfam" id="PF00069">
    <property type="entry name" value="Pkinase"/>
    <property type="match status" value="1"/>
</dbReference>
<keyword evidence="2" id="KW-0723">Serine/threonine-protein kinase</keyword>
<proteinExistence type="predicted"/>
<evidence type="ECO:0000256" key="7">
    <source>
        <dbReference type="ARBA" id="ARBA00047899"/>
    </source>
</evidence>
<dbReference type="SMART" id="SM00220">
    <property type="entry name" value="S_TKc"/>
    <property type="match status" value="1"/>
</dbReference>
<dbReference type="GO" id="GO:0004674">
    <property type="term" value="F:protein serine/threonine kinase activity"/>
    <property type="evidence" value="ECO:0007669"/>
    <property type="project" value="UniProtKB-KW"/>
</dbReference>
<dbReference type="GO" id="GO:0005524">
    <property type="term" value="F:ATP binding"/>
    <property type="evidence" value="ECO:0007669"/>
    <property type="project" value="UniProtKB-KW"/>
</dbReference>
<keyword evidence="4" id="KW-0547">Nucleotide-binding</keyword>
<organism evidence="10 11">
    <name type="scientific">Polarella glacialis</name>
    <name type="common">Dinoflagellate</name>
    <dbReference type="NCBI Taxonomy" id="89957"/>
    <lineage>
        <taxon>Eukaryota</taxon>
        <taxon>Sar</taxon>
        <taxon>Alveolata</taxon>
        <taxon>Dinophyceae</taxon>
        <taxon>Suessiales</taxon>
        <taxon>Suessiaceae</taxon>
        <taxon>Polarella</taxon>
    </lineage>
</organism>
<dbReference type="PANTHER" id="PTHR44899:SF3">
    <property type="entry name" value="SERINE_THREONINE-PROTEIN KINASE NEK1"/>
    <property type="match status" value="1"/>
</dbReference>
<feature type="non-terminal residue" evidence="10">
    <location>
        <position position="1"/>
    </location>
</feature>
<dbReference type="SUPFAM" id="SSF56112">
    <property type="entry name" value="Protein kinase-like (PK-like)"/>
    <property type="match status" value="1"/>
</dbReference>
<evidence type="ECO:0000256" key="5">
    <source>
        <dbReference type="ARBA" id="ARBA00022777"/>
    </source>
</evidence>